<dbReference type="Proteomes" id="UP000314294">
    <property type="component" value="Unassembled WGS sequence"/>
</dbReference>
<organism evidence="2 3">
    <name type="scientific">Liparis tanakae</name>
    <name type="common">Tanaka's snailfish</name>
    <dbReference type="NCBI Taxonomy" id="230148"/>
    <lineage>
        <taxon>Eukaryota</taxon>
        <taxon>Metazoa</taxon>
        <taxon>Chordata</taxon>
        <taxon>Craniata</taxon>
        <taxon>Vertebrata</taxon>
        <taxon>Euteleostomi</taxon>
        <taxon>Actinopterygii</taxon>
        <taxon>Neopterygii</taxon>
        <taxon>Teleostei</taxon>
        <taxon>Neoteleostei</taxon>
        <taxon>Acanthomorphata</taxon>
        <taxon>Eupercaria</taxon>
        <taxon>Perciformes</taxon>
        <taxon>Cottioidei</taxon>
        <taxon>Cottales</taxon>
        <taxon>Liparidae</taxon>
        <taxon>Liparis</taxon>
    </lineage>
</organism>
<evidence type="ECO:0000313" key="3">
    <source>
        <dbReference type="Proteomes" id="UP000314294"/>
    </source>
</evidence>
<sequence length="128" mass="14046">MPKGTVESCGTGQHEKMRLPGQSALASWTTGRMLVVPPARHYDSPRRDGEDPLRGPMVGGNATNVSKIRQKKTKHGDVSFSSEGILLESRQRVSEALPKLTVKRTRPLSSSRRRVSAESLDVVAIRMP</sequence>
<accession>A0A4Z2H1S2</accession>
<keyword evidence="3" id="KW-1185">Reference proteome</keyword>
<evidence type="ECO:0000256" key="1">
    <source>
        <dbReference type="SAM" id="MobiDB-lite"/>
    </source>
</evidence>
<evidence type="ECO:0000313" key="2">
    <source>
        <dbReference type="EMBL" id="TNN59837.1"/>
    </source>
</evidence>
<name>A0A4Z2H1S2_9TELE</name>
<comment type="caution">
    <text evidence="2">The sequence shown here is derived from an EMBL/GenBank/DDBJ whole genome shotgun (WGS) entry which is preliminary data.</text>
</comment>
<protein>
    <submittedName>
        <fullName evidence="2">Uncharacterized protein</fullName>
    </submittedName>
</protein>
<proteinExistence type="predicted"/>
<dbReference type="EMBL" id="SRLO01000347">
    <property type="protein sequence ID" value="TNN59837.1"/>
    <property type="molecule type" value="Genomic_DNA"/>
</dbReference>
<reference evidence="2 3" key="1">
    <citation type="submission" date="2019-03" db="EMBL/GenBank/DDBJ databases">
        <title>First draft genome of Liparis tanakae, snailfish: a comprehensive survey of snailfish specific genes.</title>
        <authorList>
            <person name="Kim W."/>
            <person name="Song I."/>
            <person name="Jeong J.-H."/>
            <person name="Kim D."/>
            <person name="Kim S."/>
            <person name="Ryu S."/>
            <person name="Song J.Y."/>
            <person name="Lee S.K."/>
        </authorList>
    </citation>
    <scope>NUCLEOTIDE SEQUENCE [LARGE SCALE GENOMIC DNA]</scope>
    <source>
        <tissue evidence="2">Muscle</tissue>
    </source>
</reference>
<gene>
    <name evidence="2" type="ORF">EYF80_029943</name>
</gene>
<feature type="region of interest" description="Disordered" evidence="1">
    <location>
        <begin position="39"/>
        <end position="62"/>
    </location>
</feature>
<feature type="compositionally biased region" description="Basic and acidic residues" evidence="1">
    <location>
        <begin position="40"/>
        <end position="53"/>
    </location>
</feature>
<dbReference type="AlphaFoldDB" id="A0A4Z2H1S2"/>